<name>A0A101LVE5_PICGL</name>
<organism evidence="1">
    <name type="scientific">Picea glauca</name>
    <name type="common">White spruce</name>
    <name type="synonym">Pinus glauca</name>
    <dbReference type="NCBI Taxonomy" id="3330"/>
    <lineage>
        <taxon>Eukaryota</taxon>
        <taxon>Viridiplantae</taxon>
        <taxon>Streptophyta</taxon>
        <taxon>Embryophyta</taxon>
        <taxon>Tracheophyta</taxon>
        <taxon>Spermatophyta</taxon>
        <taxon>Pinopsida</taxon>
        <taxon>Pinidae</taxon>
        <taxon>Conifers I</taxon>
        <taxon>Pinales</taxon>
        <taxon>Pinaceae</taxon>
        <taxon>Picea</taxon>
    </lineage>
</organism>
<keyword evidence="1" id="KW-0496">Mitochondrion</keyword>
<proteinExistence type="predicted"/>
<accession>A0A101LVE5</accession>
<dbReference type="AlphaFoldDB" id="A0A101LVE5"/>
<sequence length="119" mass="13196">MYWGLEVVGPLWISELRMEEIRTTISEGGLLLAPPITLSKPDLTPFISIYKGVLLFLIQSTCFHLPHLHPPRAWREGEQLHNRNPSTAGIVTTGHSTTATMATMATTIGVYRSLGAKQR</sequence>
<reference evidence="1" key="1">
    <citation type="journal article" date="2015" name="Genome Biol. Evol.">
        <title>Organellar Genomes of White Spruce (Picea glauca): Assembly and Annotation.</title>
        <authorList>
            <person name="Jackman S.D."/>
            <person name="Warren R.L."/>
            <person name="Gibb E.A."/>
            <person name="Vandervalk B.P."/>
            <person name="Mohamadi H."/>
            <person name="Chu J."/>
            <person name="Raymond A."/>
            <person name="Pleasance S."/>
            <person name="Coope R."/>
            <person name="Wildung M.R."/>
            <person name="Ritland C.E."/>
            <person name="Bousquet J."/>
            <person name="Jones S.J."/>
            <person name="Bohlmann J."/>
            <person name="Birol I."/>
        </authorList>
    </citation>
    <scope>NUCLEOTIDE SEQUENCE [LARGE SCALE GENOMIC DNA]</scope>
    <source>
        <tissue evidence="1">Flushing bud</tissue>
    </source>
</reference>
<geneLocation type="mitochondrion" evidence="1"/>
<gene>
    <name evidence="1" type="ORF">ABT39_MTgene2163</name>
</gene>
<protein>
    <submittedName>
        <fullName evidence="1">Uncharacterized protein</fullName>
    </submittedName>
</protein>
<comment type="caution">
    <text evidence="1">The sequence shown here is derived from an EMBL/GenBank/DDBJ whole genome shotgun (WGS) entry which is preliminary data.</text>
</comment>
<evidence type="ECO:0000313" key="1">
    <source>
        <dbReference type="EMBL" id="KUM46060.1"/>
    </source>
</evidence>
<dbReference type="EMBL" id="LKAM01000014">
    <property type="protein sequence ID" value="KUM46060.1"/>
    <property type="molecule type" value="Genomic_DNA"/>
</dbReference>